<reference evidence="3 4" key="1">
    <citation type="submission" date="2018-05" db="EMBL/GenBank/DDBJ databases">
        <title>Marinilabilia rubrum sp. nov., isolated from saltern sediment.</title>
        <authorList>
            <person name="Zhang R."/>
        </authorList>
    </citation>
    <scope>NUCLEOTIDE SEQUENCE [LARGE SCALE GENOMIC DNA]</scope>
    <source>
        <strain evidence="3 4">WTE16</strain>
    </source>
</reference>
<dbReference type="AlphaFoldDB" id="A0A2U2BBJ5"/>
<sequence length="147" mass="16410">MWTDLGYLGLFLASFLAATVIPFSSEFVLSGMLAAGGDPVLSLITATTGNWLGGLTSYYIGWLGKYEWIEKYLRIPKSKLEKWHDKVSGREWWIALFCWLPGIGDILAVMLGLLKSNFWLSATGMLVGKALRYVVWSLLTLEVISNI</sequence>
<dbReference type="Proteomes" id="UP000244956">
    <property type="component" value="Unassembled WGS sequence"/>
</dbReference>
<dbReference type="PANTHER" id="PTHR42709">
    <property type="entry name" value="ALKALINE PHOSPHATASE LIKE PROTEIN"/>
    <property type="match status" value="1"/>
</dbReference>
<feature type="transmembrane region" description="Helical" evidence="1">
    <location>
        <begin position="40"/>
        <end position="60"/>
    </location>
</feature>
<feature type="transmembrane region" description="Helical" evidence="1">
    <location>
        <begin position="92"/>
        <end position="114"/>
    </location>
</feature>
<feature type="domain" description="VTT" evidence="2">
    <location>
        <begin position="22"/>
        <end position="139"/>
    </location>
</feature>
<evidence type="ECO:0000259" key="2">
    <source>
        <dbReference type="Pfam" id="PF09335"/>
    </source>
</evidence>
<accession>A0A2U2BBJ5</accession>
<keyword evidence="1" id="KW-0472">Membrane</keyword>
<evidence type="ECO:0000313" key="4">
    <source>
        <dbReference type="Proteomes" id="UP000244956"/>
    </source>
</evidence>
<dbReference type="EMBL" id="QEWP01000003">
    <property type="protein sequence ID" value="PWE00445.1"/>
    <property type="molecule type" value="Genomic_DNA"/>
</dbReference>
<dbReference type="InterPro" id="IPR051311">
    <property type="entry name" value="DedA_domain"/>
</dbReference>
<evidence type="ECO:0000313" key="3">
    <source>
        <dbReference type="EMBL" id="PWE00445.1"/>
    </source>
</evidence>
<dbReference type="PANTHER" id="PTHR42709:SF4">
    <property type="entry name" value="INNER MEMBRANE PROTEIN YQAA"/>
    <property type="match status" value="1"/>
</dbReference>
<feature type="transmembrane region" description="Helical" evidence="1">
    <location>
        <begin position="6"/>
        <end position="28"/>
    </location>
</feature>
<keyword evidence="4" id="KW-1185">Reference proteome</keyword>
<keyword evidence="1" id="KW-1133">Transmembrane helix</keyword>
<dbReference type="OrthoDB" id="9814483at2"/>
<name>A0A2U2BBJ5_9BACT</name>
<gene>
    <name evidence="3" type="ORF">DDZ16_05815</name>
</gene>
<evidence type="ECO:0000256" key="1">
    <source>
        <dbReference type="SAM" id="Phobius"/>
    </source>
</evidence>
<dbReference type="InterPro" id="IPR032816">
    <property type="entry name" value="VTT_dom"/>
</dbReference>
<protein>
    <recommendedName>
        <fullName evidence="2">VTT domain-containing protein</fullName>
    </recommendedName>
</protein>
<comment type="caution">
    <text evidence="3">The sequence shown here is derived from an EMBL/GenBank/DDBJ whole genome shotgun (WGS) entry which is preliminary data.</text>
</comment>
<proteinExistence type="predicted"/>
<organism evidence="3 4">
    <name type="scientific">Marinilabilia rubra</name>
    <dbReference type="NCBI Taxonomy" id="2162893"/>
    <lineage>
        <taxon>Bacteria</taxon>
        <taxon>Pseudomonadati</taxon>
        <taxon>Bacteroidota</taxon>
        <taxon>Bacteroidia</taxon>
        <taxon>Marinilabiliales</taxon>
        <taxon>Marinilabiliaceae</taxon>
        <taxon>Marinilabilia</taxon>
    </lineage>
</organism>
<keyword evidence="1" id="KW-0812">Transmembrane</keyword>
<dbReference type="RefSeq" id="WP_109263484.1">
    <property type="nucleotide sequence ID" value="NZ_QEWP01000003.1"/>
</dbReference>
<dbReference type="Pfam" id="PF09335">
    <property type="entry name" value="VTT_dom"/>
    <property type="match status" value="1"/>
</dbReference>